<evidence type="ECO:0000313" key="11">
    <source>
        <dbReference type="Proteomes" id="UP000509510"/>
    </source>
</evidence>
<feature type="chain" id="PRO_5028823062" description="J domain-containing protein" evidence="8">
    <location>
        <begin position="21"/>
        <end position="416"/>
    </location>
</feature>
<protein>
    <recommendedName>
        <fullName evidence="9">J domain-containing protein</fullName>
    </recommendedName>
</protein>
<evidence type="ECO:0000256" key="6">
    <source>
        <dbReference type="SAM" id="MobiDB-lite"/>
    </source>
</evidence>
<dbReference type="EMBL" id="CP055902">
    <property type="protein sequence ID" value="QKX62640.1"/>
    <property type="molecule type" value="Genomic_DNA"/>
</dbReference>
<dbReference type="CDD" id="cd06257">
    <property type="entry name" value="DnaJ"/>
    <property type="match status" value="1"/>
</dbReference>
<dbReference type="GO" id="GO:0012505">
    <property type="term" value="C:endomembrane system"/>
    <property type="evidence" value="ECO:0007669"/>
    <property type="project" value="UniProtKB-SubCell"/>
</dbReference>
<evidence type="ECO:0000256" key="2">
    <source>
        <dbReference type="ARBA" id="ARBA00022729"/>
    </source>
</evidence>
<comment type="subcellular location">
    <subcellularLocation>
        <location evidence="5">Endomembrane system</location>
        <topology evidence="5">Single-pass membrane protein</topology>
    </subcellularLocation>
</comment>
<dbReference type="InterPro" id="IPR036869">
    <property type="entry name" value="J_dom_sf"/>
</dbReference>
<dbReference type="SMART" id="SM00271">
    <property type="entry name" value="DnaJ"/>
    <property type="match status" value="1"/>
</dbReference>
<sequence length="416" mass="46258">MRHFALQFLVAAVLLVLAAAWTKEDHEIFQLRDEIMANDGANLTFYDFLAVSPTANQDAINKAYRKKSKQLHPDKVRRAFIANNSRQPLDKSTKNKKPGVHVSKGPSDRQIANAVKEANERSARLNLAANILRGPSRERYDHFLKYGFPKWKGTGYYYSRFRPGLGSVLLGLFVVFGGFGHYIGLVLSYRRQREFMGRYIRHARKAAWGDERGIGGIPGLDATAAPAPAPAPEPQADEAPAAAMNRRQKRMMDRESRKENKKGSKKDAGAGSGTATPTGEPTTSTPSLVGAVGTKRRVYAENGKVLIVDSVGNVFLEEETEDGDKQEFLLDVDEIPRPQIRETVVFTLPAWLYRKAAEKLLGKDSTKLEDDEDAQAAEEEEEAEYVEEEVEEKQATSTATSASSSSKKRGKRNQRK</sequence>
<keyword evidence="4 7" id="KW-0472">Membrane</keyword>
<feature type="domain" description="J" evidence="9">
    <location>
        <begin position="44"/>
        <end position="144"/>
    </location>
</feature>
<keyword evidence="11" id="KW-1185">Reference proteome</keyword>
<feature type="transmembrane region" description="Helical" evidence="7">
    <location>
        <begin position="168"/>
        <end position="189"/>
    </location>
</feature>
<evidence type="ECO:0000256" key="5">
    <source>
        <dbReference type="ARBA" id="ARBA00037847"/>
    </source>
</evidence>
<evidence type="ECO:0000256" key="1">
    <source>
        <dbReference type="ARBA" id="ARBA00022692"/>
    </source>
</evidence>
<dbReference type="PRINTS" id="PR00625">
    <property type="entry name" value="JDOMAIN"/>
</dbReference>
<keyword evidence="2 8" id="KW-0732">Signal</keyword>
<dbReference type="PROSITE" id="PS50076">
    <property type="entry name" value="DNAJ_2"/>
    <property type="match status" value="1"/>
</dbReference>
<dbReference type="GeneID" id="55997284"/>
<dbReference type="SUPFAM" id="SSF46565">
    <property type="entry name" value="Chaperone J-domain"/>
    <property type="match status" value="1"/>
</dbReference>
<dbReference type="PANTHER" id="PTHR44653:SF2">
    <property type="entry name" value="DNAJ HOMOLOG SUBFAMILY C MEMBER 1"/>
    <property type="match status" value="1"/>
</dbReference>
<organism evidence="10 11">
    <name type="scientific">Talaromyces rugulosus</name>
    <name type="common">Penicillium rugulosum</name>
    <dbReference type="NCBI Taxonomy" id="121627"/>
    <lineage>
        <taxon>Eukaryota</taxon>
        <taxon>Fungi</taxon>
        <taxon>Dikarya</taxon>
        <taxon>Ascomycota</taxon>
        <taxon>Pezizomycotina</taxon>
        <taxon>Eurotiomycetes</taxon>
        <taxon>Eurotiomycetidae</taxon>
        <taxon>Eurotiales</taxon>
        <taxon>Trichocomaceae</taxon>
        <taxon>Talaromyces</taxon>
        <taxon>Talaromyces sect. Islandici</taxon>
    </lineage>
</organism>
<keyword evidence="1 7" id="KW-0812">Transmembrane</keyword>
<keyword evidence="3 7" id="KW-1133">Transmembrane helix</keyword>
<feature type="compositionally biased region" description="Low complexity" evidence="6">
    <location>
        <begin position="273"/>
        <end position="287"/>
    </location>
</feature>
<feature type="region of interest" description="Disordered" evidence="6">
    <location>
        <begin position="87"/>
        <end position="109"/>
    </location>
</feature>
<feature type="region of interest" description="Disordered" evidence="6">
    <location>
        <begin position="362"/>
        <end position="416"/>
    </location>
</feature>
<evidence type="ECO:0000313" key="10">
    <source>
        <dbReference type="EMBL" id="QKX62640.1"/>
    </source>
</evidence>
<dbReference type="Proteomes" id="UP000509510">
    <property type="component" value="Chromosome V"/>
</dbReference>
<dbReference type="InterPro" id="IPR052606">
    <property type="entry name" value="DnaJ_domain_protein"/>
</dbReference>
<feature type="compositionally biased region" description="Low complexity" evidence="6">
    <location>
        <begin position="395"/>
        <end position="405"/>
    </location>
</feature>
<feature type="compositionally biased region" description="Basic residues" evidence="6">
    <location>
        <begin position="406"/>
        <end position="416"/>
    </location>
</feature>
<name>A0A7H8R8C0_TALRU</name>
<reference evidence="11" key="1">
    <citation type="submission" date="2020-06" db="EMBL/GenBank/DDBJ databases">
        <title>A chromosome-scale genome assembly of Talaromyces rugulosus W13939.</title>
        <authorList>
            <person name="Wang B."/>
            <person name="Guo L."/>
            <person name="Ye K."/>
            <person name="Wang L."/>
        </authorList>
    </citation>
    <scope>NUCLEOTIDE SEQUENCE [LARGE SCALE GENOMIC DNA]</scope>
    <source>
        <strain evidence="11">W13939</strain>
    </source>
</reference>
<proteinExistence type="predicted"/>
<evidence type="ECO:0000256" key="8">
    <source>
        <dbReference type="SAM" id="SignalP"/>
    </source>
</evidence>
<evidence type="ECO:0000256" key="4">
    <source>
        <dbReference type="ARBA" id="ARBA00023136"/>
    </source>
</evidence>
<dbReference type="Gene3D" id="1.10.287.110">
    <property type="entry name" value="DnaJ domain"/>
    <property type="match status" value="1"/>
</dbReference>
<feature type="compositionally biased region" description="Basic and acidic residues" evidence="6">
    <location>
        <begin position="250"/>
        <end position="268"/>
    </location>
</feature>
<dbReference type="AlphaFoldDB" id="A0A7H8R8C0"/>
<accession>A0A7H8R8C0</accession>
<feature type="compositionally biased region" description="Acidic residues" evidence="6">
    <location>
        <begin position="369"/>
        <end position="391"/>
    </location>
</feature>
<evidence type="ECO:0000256" key="7">
    <source>
        <dbReference type="SAM" id="Phobius"/>
    </source>
</evidence>
<dbReference type="RefSeq" id="XP_035348814.1">
    <property type="nucleotide sequence ID" value="XM_035492921.1"/>
</dbReference>
<dbReference type="InterPro" id="IPR001623">
    <property type="entry name" value="DnaJ_domain"/>
</dbReference>
<feature type="signal peptide" evidence="8">
    <location>
        <begin position="1"/>
        <end position="20"/>
    </location>
</feature>
<dbReference type="KEGG" id="trg:TRUGW13939_09801"/>
<dbReference type="PANTHER" id="PTHR44653">
    <property type="entry name" value="DNAJ HOMOLOG SUBFAMILY C MEMBER 1"/>
    <property type="match status" value="1"/>
</dbReference>
<evidence type="ECO:0000256" key="3">
    <source>
        <dbReference type="ARBA" id="ARBA00022989"/>
    </source>
</evidence>
<dbReference type="Pfam" id="PF00226">
    <property type="entry name" value="DnaJ"/>
    <property type="match status" value="1"/>
</dbReference>
<evidence type="ECO:0000259" key="9">
    <source>
        <dbReference type="PROSITE" id="PS50076"/>
    </source>
</evidence>
<feature type="region of interest" description="Disordered" evidence="6">
    <location>
        <begin position="219"/>
        <end position="289"/>
    </location>
</feature>
<dbReference type="OrthoDB" id="413400at2759"/>
<gene>
    <name evidence="10" type="ORF">TRUGW13939_09801</name>
</gene>